<proteinExistence type="predicted"/>
<accession>A0A2D3VFT2</accession>
<keyword evidence="2" id="KW-1185">Reference proteome</keyword>
<dbReference type="RefSeq" id="XP_023626373.1">
    <property type="nucleotide sequence ID" value="XM_023770605.1"/>
</dbReference>
<sequence>MQQAVCIQVYQQRERYGIYSGLWITENDARSHYSIHLCILIRVSAEQVAAPFLEGLD</sequence>
<reference evidence="1 2" key="1">
    <citation type="submission" date="2016-03" db="EMBL/GenBank/DDBJ databases">
        <authorList>
            <person name="Ploux O."/>
        </authorList>
    </citation>
    <scope>NUCLEOTIDE SEQUENCE [LARGE SCALE GENOMIC DNA]</scope>
    <source>
        <strain evidence="1 2">URUG2</strain>
    </source>
</reference>
<dbReference type="AlphaFoldDB" id="A0A2D3VFT2"/>
<dbReference type="GeneID" id="35600497"/>
<name>A0A2D3VFT2_9PEZI</name>
<evidence type="ECO:0000313" key="1">
    <source>
        <dbReference type="EMBL" id="CZT19483.1"/>
    </source>
</evidence>
<gene>
    <name evidence="1" type="ORF">RCC_05334</name>
</gene>
<protein>
    <submittedName>
        <fullName evidence="1">Uncharacterized protein</fullName>
    </submittedName>
</protein>
<dbReference type="EMBL" id="FJUY01000007">
    <property type="protein sequence ID" value="CZT19483.1"/>
    <property type="molecule type" value="Genomic_DNA"/>
</dbReference>
<organism evidence="1 2">
    <name type="scientific">Ramularia collo-cygni</name>
    <dbReference type="NCBI Taxonomy" id="112498"/>
    <lineage>
        <taxon>Eukaryota</taxon>
        <taxon>Fungi</taxon>
        <taxon>Dikarya</taxon>
        <taxon>Ascomycota</taxon>
        <taxon>Pezizomycotina</taxon>
        <taxon>Dothideomycetes</taxon>
        <taxon>Dothideomycetidae</taxon>
        <taxon>Mycosphaerellales</taxon>
        <taxon>Mycosphaerellaceae</taxon>
        <taxon>Ramularia</taxon>
    </lineage>
</organism>
<evidence type="ECO:0000313" key="2">
    <source>
        <dbReference type="Proteomes" id="UP000225277"/>
    </source>
</evidence>
<dbReference type="Proteomes" id="UP000225277">
    <property type="component" value="Unassembled WGS sequence"/>
</dbReference>